<reference evidence="1" key="2">
    <citation type="submission" date="2021-08" db="EMBL/GenBank/DDBJ databases">
        <authorList>
            <person name="Tani A."/>
            <person name="Ola A."/>
            <person name="Ogura Y."/>
            <person name="Katsura K."/>
            <person name="Hayashi T."/>
        </authorList>
    </citation>
    <scope>NUCLEOTIDE SEQUENCE</scope>
    <source>
        <strain evidence="1">NBRC 15686</strain>
    </source>
</reference>
<dbReference type="RefSeq" id="WP_238223589.1">
    <property type="nucleotide sequence ID" value="NZ_BAAADH010000106.1"/>
</dbReference>
<organism evidence="1 2">
    <name type="scientific">Methylorubrum aminovorans</name>
    <dbReference type="NCBI Taxonomy" id="269069"/>
    <lineage>
        <taxon>Bacteria</taxon>
        <taxon>Pseudomonadati</taxon>
        <taxon>Pseudomonadota</taxon>
        <taxon>Alphaproteobacteria</taxon>
        <taxon>Hyphomicrobiales</taxon>
        <taxon>Methylobacteriaceae</taxon>
        <taxon>Methylorubrum</taxon>
    </lineage>
</organism>
<sequence>MTRKAATEKDLLVETLVEAGISRTVARKAEILSWSKDNLHDNVRVHNATNTLLLDLLRKDEIGNCIHVTGGARALTDPFHRQICEAMLNGDRGPFKVLYHVPEDVSPNDWSVVKWNLNRWGETGFSDWKQKLRTLRMIGNKAVDLKAYDERRNIQYSVFGNRYVQVQGEHNDGAIAKYVWLIRSENVNEMLSANAEGDLSNSTDVDENAFAEVVSKIFSNSARAILKKVSSSKSISREDLLSNKIFSMIDPDPGATLNALSVISFVVSDESGNLKLTDDGAEFFKAT</sequence>
<keyword evidence="2" id="KW-1185">Reference proteome</keyword>
<dbReference type="Proteomes" id="UP001055039">
    <property type="component" value="Unassembled WGS sequence"/>
</dbReference>
<evidence type="ECO:0000313" key="2">
    <source>
        <dbReference type="Proteomes" id="UP001055039"/>
    </source>
</evidence>
<evidence type="ECO:0000313" key="1">
    <source>
        <dbReference type="EMBL" id="GJE64278.1"/>
    </source>
</evidence>
<name>A0ABQ4UB76_9HYPH</name>
<dbReference type="EMBL" id="BPRC01000003">
    <property type="protein sequence ID" value="GJE64278.1"/>
    <property type="molecule type" value="Genomic_DNA"/>
</dbReference>
<protein>
    <submittedName>
        <fullName evidence="1">Uncharacterized protein</fullName>
    </submittedName>
</protein>
<reference evidence="1" key="1">
    <citation type="journal article" date="2021" name="Front. Microbiol.">
        <title>Comprehensive Comparative Genomics and Phenotyping of Methylobacterium Species.</title>
        <authorList>
            <person name="Alessa O."/>
            <person name="Ogura Y."/>
            <person name="Fujitani Y."/>
            <person name="Takami H."/>
            <person name="Hayashi T."/>
            <person name="Sahin N."/>
            <person name="Tani A."/>
        </authorList>
    </citation>
    <scope>NUCLEOTIDE SEQUENCE</scope>
    <source>
        <strain evidence="1">NBRC 15686</strain>
    </source>
</reference>
<gene>
    <name evidence="1" type="ORF">LNAOJCKE_1479</name>
</gene>
<accession>A0ABQ4UB76</accession>
<proteinExistence type="predicted"/>
<comment type="caution">
    <text evidence="1">The sequence shown here is derived from an EMBL/GenBank/DDBJ whole genome shotgun (WGS) entry which is preliminary data.</text>
</comment>